<feature type="chain" id="PRO_5004905177" description="Dockerin domain-containing protein" evidence="6">
    <location>
        <begin position="29"/>
        <end position="904"/>
    </location>
</feature>
<sequence>MNHKKTIAAVLSIATAVTTLTSVAPIQAADTEEEQKFCAPISEVVTDSGLDIDYARALQYSLYFYDANMCGCEVHDHSRLEWRDNCHTYDAHVPMIEWDKITNQSSKGGTNLSASFMTKYKDILDPDGDGTIDVSGGFHDAGDHVEFGMPENYTAATLGWEYYEYRDVFKKLEQDDHMEVILRHFNDYLMKCTFRDKDGTVIAHCYQVGDGEIDHAIWNSPEVDTMPRPAFFLTADKPQIDYVVSACASLAINYLNFKDTDPEYAEKSLDYAKSLWNFANEAIKKNPPKEGQEKDPLLSDNGDGPGRFYKSDKWQDDYCWAAAWMYIVTEDESCFDNAVKYFDYYAPSGWCYCWNDMWSGAGVMWAVVNQQHPELDLVQKIRDAQGKNQYVFKDFWDSDCVGKCLNAWKQKETPGGFAHLDTWGSCRYNTAMQFICLIYDKYVNDSKPSEWSEWAKKEMDYVLGKNDITYKETAKYAVLAGKNGTHGPRAFVVGYNDNAVKNPHHRAASGLLMAEDPREQKHILWGALAGGPDGDDGHDDATKDWTENEVTIDYNACLPGAAAGLYAVYGTPEMAVTPNFPPKDEKRVYGIGGGDEGGSGFWIEAVGIDSRNNDGTGAVEVSLKVLTGSAKPKGNITVRYFIDASEVQDPSIIETKKLYDQSEMEIEGAVCTVSELKKYKDSDSIYYVELSWEGCSIANNGKKSQFSVGFYGKGYTDPESHQYIVYDWDPTNDYSYKALKLGKKTDFFAVDDPPEVRCDAICVYDDGVLVGGTEPDGTKPEEEKNDTTSTTTTTTSKTTTSTTTTNVTTTTTTSSGSSDTPAVSMWGDANCDNIVDLADAILVMQSLANPNKYGVGGSAAKPITKQGQANSDVDVSTKGLTGDDAVRIQMYLLKKISSLDPAKA</sequence>
<dbReference type="GO" id="GO:0004553">
    <property type="term" value="F:hydrolase activity, hydrolyzing O-glycosyl compounds"/>
    <property type="evidence" value="ECO:0007669"/>
    <property type="project" value="InterPro"/>
</dbReference>
<organism evidence="9 10">
    <name type="scientific">Ruminococcus flavefaciens 007c</name>
    <dbReference type="NCBI Taxonomy" id="1341157"/>
    <lineage>
        <taxon>Bacteria</taxon>
        <taxon>Bacillati</taxon>
        <taxon>Bacillota</taxon>
        <taxon>Clostridia</taxon>
        <taxon>Eubacteriales</taxon>
        <taxon>Oscillospiraceae</taxon>
        <taxon>Ruminococcus</taxon>
    </lineage>
</organism>
<dbReference type="eggNOG" id="COG5297">
    <property type="taxonomic scope" value="Bacteria"/>
</dbReference>
<evidence type="ECO:0000259" key="7">
    <source>
        <dbReference type="PROSITE" id="PS51172"/>
    </source>
</evidence>
<dbReference type="EMBL" id="ATAX01000016">
    <property type="protein sequence ID" value="EWM54375.1"/>
    <property type="molecule type" value="Genomic_DNA"/>
</dbReference>
<dbReference type="SUPFAM" id="SSF48208">
    <property type="entry name" value="Six-hairpin glycosidases"/>
    <property type="match status" value="1"/>
</dbReference>
<accession>W7V029</accession>
<keyword evidence="1" id="KW-0378">Hydrolase</keyword>
<dbReference type="PANTHER" id="PTHR22298">
    <property type="entry name" value="ENDO-1,4-BETA-GLUCANASE"/>
    <property type="match status" value="1"/>
</dbReference>
<dbReference type="SUPFAM" id="SSF49384">
    <property type="entry name" value="Carbohydrate-binding domain"/>
    <property type="match status" value="1"/>
</dbReference>
<dbReference type="InterPro" id="IPR012341">
    <property type="entry name" value="6hp_glycosidase-like_sf"/>
</dbReference>
<proteinExistence type="predicted"/>
<dbReference type="SUPFAM" id="SSF63446">
    <property type="entry name" value="Type I dockerin domain"/>
    <property type="match status" value="1"/>
</dbReference>
<feature type="domain" description="CBM3" evidence="7">
    <location>
        <begin position="597"/>
        <end position="776"/>
    </location>
</feature>
<evidence type="ECO:0000256" key="6">
    <source>
        <dbReference type="SAM" id="SignalP"/>
    </source>
</evidence>
<keyword evidence="2" id="KW-0119">Carbohydrate metabolism</keyword>
<dbReference type="InterPro" id="IPR008965">
    <property type="entry name" value="CBM2/CBM3_carb-bd_dom_sf"/>
</dbReference>
<dbReference type="PROSITE" id="PS51766">
    <property type="entry name" value="DOCKERIN"/>
    <property type="match status" value="1"/>
</dbReference>
<keyword evidence="6" id="KW-0732">Signal</keyword>
<evidence type="ECO:0000313" key="10">
    <source>
        <dbReference type="Proteomes" id="UP000019365"/>
    </source>
</evidence>
<evidence type="ECO:0000256" key="3">
    <source>
        <dbReference type="ARBA" id="ARBA00023295"/>
    </source>
</evidence>
<dbReference type="InterPro" id="IPR008928">
    <property type="entry name" value="6-hairpin_glycosidase_sf"/>
</dbReference>
<dbReference type="eggNOG" id="COG4124">
    <property type="taxonomic scope" value="Bacteria"/>
</dbReference>
<feature type="region of interest" description="Disordered" evidence="5">
    <location>
        <begin position="285"/>
        <end position="304"/>
    </location>
</feature>
<evidence type="ECO:0000256" key="1">
    <source>
        <dbReference type="ARBA" id="ARBA00022801"/>
    </source>
</evidence>
<dbReference type="Gene3D" id="1.50.10.10">
    <property type="match status" value="1"/>
</dbReference>
<reference evidence="9 10" key="1">
    <citation type="journal article" date="2014" name="PLoS ONE">
        <title>Rumen cellulosomics: divergent fiber-degrading strategies revealed by comparative genome-wide analysis of six ruminococcal strains.</title>
        <authorList>
            <person name="Dassa B."/>
            <person name="Borovok I."/>
            <person name="Ruimy-Israeli V."/>
            <person name="Lamed R."/>
            <person name="Flint H.J."/>
            <person name="Duncan S.H."/>
            <person name="Henrissat B."/>
            <person name="Coutinho P."/>
            <person name="Morrison M."/>
            <person name="Mosoni P."/>
            <person name="Yeoman C.J."/>
            <person name="White B.A."/>
            <person name="Bayer E.A."/>
        </authorList>
    </citation>
    <scope>NUCLEOTIDE SEQUENCE [LARGE SCALE GENOMIC DNA]</scope>
    <source>
        <strain evidence="9 10">007c</strain>
    </source>
</reference>
<dbReference type="Proteomes" id="UP000019365">
    <property type="component" value="Unassembled WGS sequence"/>
</dbReference>
<feature type="compositionally biased region" description="Low complexity" evidence="5">
    <location>
        <begin position="787"/>
        <end position="820"/>
    </location>
</feature>
<feature type="signal peptide" evidence="6">
    <location>
        <begin position="1"/>
        <end position="28"/>
    </location>
</feature>
<dbReference type="InterPro" id="IPR036439">
    <property type="entry name" value="Dockerin_dom_sf"/>
</dbReference>
<dbReference type="Pfam" id="PF00759">
    <property type="entry name" value="Glyco_hydro_9"/>
    <property type="match status" value="2"/>
</dbReference>
<comment type="caution">
    <text evidence="9">The sequence shown here is derived from an EMBL/GenBank/DDBJ whole genome shotgun (WGS) entry which is preliminary data.</text>
</comment>
<dbReference type="Gene3D" id="2.60.40.710">
    <property type="entry name" value="Endoglucanase-like"/>
    <property type="match status" value="1"/>
</dbReference>
<protein>
    <recommendedName>
        <fullName evidence="11">Dockerin domain-containing protein</fullName>
    </recommendedName>
</protein>
<dbReference type="PATRIC" id="fig|1341157.4.peg.1041"/>
<evidence type="ECO:0000256" key="2">
    <source>
        <dbReference type="ARBA" id="ARBA00023277"/>
    </source>
</evidence>
<feature type="compositionally biased region" description="Basic and acidic residues" evidence="5">
    <location>
        <begin position="776"/>
        <end position="786"/>
    </location>
</feature>
<dbReference type="InterPro" id="IPR036966">
    <property type="entry name" value="CBM3_sf"/>
</dbReference>
<keyword evidence="3" id="KW-0326">Glycosidase</keyword>
<feature type="compositionally biased region" description="Basic and acidic residues" evidence="5">
    <location>
        <begin position="285"/>
        <end position="297"/>
    </location>
</feature>
<dbReference type="InterPro" id="IPR016134">
    <property type="entry name" value="Dockerin_dom"/>
</dbReference>
<keyword evidence="10" id="KW-1185">Reference proteome</keyword>
<evidence type="ECO:0000259" key="8">
    <source>
        <dbReference type="PROSITE" id="PS51766"/>
    </source>
</evidence>
<evidence type="ECO:0000313" key="9">
    <source>
        <dbReference type="EMBL" id="EWM54375.1"/>
    </source>
</evidence>
<dbReference type="PROSITE" id="PS51172">
    <property type="entry name" value="CBM3"/>
    <property type="match status" value="1"/>
</dbReference>
<name>W7V029_RUMFL</name>
<dbReference type="InterPro" id="IPR001956">
    <property type="entry name" value="CBM3"/>
</dbReference>
<dbReference type="AlphaFoldDB" id="W7V029"/>
<evidence type="ECO:0008006" key="11">
    <source>
        <dbReference type="Google" id="ProtNLM"/>
    </source>
</evidence>
<dbReference type="InterPro" id="IPR001701">
    <property type="entry name" value="Glyco_hydro_9"/>
</dbReference>
<dbReference type="GO" id="GO:0030248">
    <property type="term" value="F:cellulose binding"/>
    <property type="evidence" value="ECO:0007669"/>
    <property type="project" value="InterPro"/>
</dbReference>
<evidence type="ECO:0000256" key="4">
    <source>
        <dbReference type="ARBA" id="ARBA00023326"/>
    </source>
</evidence>
<feature type="domain" description="Dockerin" evidence="8">
    <location>
        <begin position="822"/>
        <end position="901"/>
    </location>
</feature>
<dbReference type="GO" id="GO:0000272">
    <property type="term" value="P:polysaccharide catabolic process"/>
    <property type="evidence" value="ECO:0007669"/>
    <property type="project" value="UniProtKB-KW"/>
</dbReference>
<evidence type="ECO:0000256" key="5">
    <source>
        <dbReference type="SAM" id="MobiDB-lite"/>
    </source>
</evidence>
<gene>
    <name evidence="9" type="ORF">RF007C_12255</name>
</gene>
<keyword evidence="4" id="KW-0624">Polysaccharide degradation</keyword>
<dbReference type="RefSeq" id="WP_051456523.1">
    <property type="nucleotide sequence ID" value="NZ_ATAX01000016.1"/>
</dbReference>
<feature type="region of interest" description="Disordered" evidence="5">
    <location>
        <begin position="772"/>
        <end position="820"/>
    </location>
</feature>
<dbReference type="Gene3D" id="1.10.1330.10">
    <property type="entry name" value="Dockerin domain"/>
    <property type="match status" value="1"/>
</dbReference>
<dbReference type="OrthoDB" id="2078139at2"/>